<evidence type="ECO:0000259" key="7">
    <source>
        <dbReference type="PROSITE" id="PS51192"/>
    </source>
</evidence>
<dbReference type="Pfam" id="PF04434">
    <property type="entry name" value="SWIM"/>
    <property type="match status" value="1"/>
</dbReference>
<keyword evidence="2 5" id="KW-0863">Zinc-finger</keyword>
<dbReference type="InterPro" id="IPR001650">
    <property type="entry name" value="Helicase_C-like"/>
</dbReference>
<keyword evidence="9" id="KW-0067">ATP-binding</keyword>
<dbReference type="InterPro" id="IPR007527">
    <property type="entry name" value="Znf_SWIM"/>
</dbReference>
<dbReference type="EMBL" id="DVFJ01000035">
    <property type="protein sequence ID" value="HIQ72420.1"/>
    <property type="molecule type" value="Genomic_DNA"/>
</dbReference>
<dbReference type="SMART" id="SM00487">
    <property type="entry name" value="DEXDc"/>
    <property type="match status" value="1"/>
</dbReference>
<dbReference type="Proteomes" id="UP000886887">
    <property type="component" value="Unassembled WGS sequence"/>
</dbReference>
<evidence type="ECO:0000256" key="1">
    <source>
        <dbReference type="ARBA" id="ARBA00022723"/>
    </source>
</evidence>
<dbReference type="PROSITE" id="PS51194">
    <property type="entry name" value="HELICASE_CTER"/>
    <property type="match status" value="1"/>
</dbReference>
<evidence type="ECO:0000259" key="8">
    <source>
        <dbReference type="PROSITE" id="PS51194"/>
    </source>
</evidence>
<dbReference type="SMART" id="SM00575">
    <property type="entry name" value="ZnF_PMZ"/>
    <property type="match status" value="1"/>
</dbReference>
<dbReference type="SUPFAM" id="SSF52540">
    <property type="entry name" value="P-loop containing nucleoside triphosphate hydrolases"/>
    <property type="match status" value="2"/>
</dbReference>
<evidence type="ECO:0000256" key="2">
    <source>
        <dbReference type="ARBA" id="ARBA00022771"/>
    </source>
</evidence>
<accession>A0A9D0ZD61</accession>
<dbReference type="GO" id="GO:0005524">
    <property type="term" value="F:ATP binding"/>
    <property type="evidence" value="ECO:0007669"/>
    <property type="project" value="InterPro"/>
</dbReference>
<keyword evidence="9" id="KW-0347">Helicase</keyword>
<dbReference type="PROSITE" id="PS50966">
    <property type="entry name" value="ZF_SWIM"/>
    <property type="match status" value="1"/>
</dbReference>
<keyword evidence="1" id="KW-0479">Metal-binding</keyword>
<comment type="caution">
    <text evidence="9">The sequence shown here is derived from an EMBL/GenBank/DDBJ whole genome shotgun (WGS) entry which is preliminary data.</text>
</comment>
<protein>
    <submittedName>
        <fullName evidence="9">DEAD/DEAH box helicase</fullName>
    </submittedName>
</protein>
<gene>
    <name evidence="9" type="ORF">IAB73_09465</name>
</gene>
<dbReference type="InterPro" id="IPR006564">
    <property type="entry name" value="Znf_PMZ"/>
</dbReference>
<keyword evidence="4" id="KW-0862">Zinc</keyword>
<keyword evidence="3" id="KW-0378">Hydrolase</keyword>
<evidence type="ECO:0000256" key="5">
    <source>
        <dbReference type="PROSITE-ProRule" id="PRU00325"/>
    </source>
</evidence>
<dbReference type="GO" id="GO:0016787">
    <property type="term" value="F:hydrolase activity"/>
    <property type="evidence" value="ECO:0007669"/>
    <property type="project" value="UniProtKB-KW"/>
</dbReference>
<dbReference type="InterPro" id="IPR014001">
    <property type="entry name" value="Helicase_ATP-bd"/>
</dbReference>
<dbReference type="InterPro" id="IPR013663">
    <property type="entry name" value="Helicase_SWF/SNF/SWI_bac"/>
</dbReference>
<evidence type="ECO:0000256" key="3">
    <source>
        <dbReference type="ARBA" id="ARBA00022801"/>
    </source>
</evidence>
<organism evidence="9 10">
    <name type="scientific">Candidatus Onthenecus intestinigallinarum</name>
    <dbReference type="NCBI Taxonomy" id="2840875"/>
    <lineage>
        <taxon>Bacteria</taxon>
        <taxon>Bacillati</taxon>
        <taxon>Bacillota</taxon>
        <taxon>Clostridia</taxon>
        <taxon>Eubacteriales</taxon>
        <taxon>Candidatus Onthenecus</taxon>
    </lineage>
</organism>
<dbReference type="PANTHER" id="PTHR10799">
    <property type="entry name" value="SNF2/RAD54 HELICASE FAMILY"/>
    <property type="match status" value="1"/>
</dbReference>
<dbReference type="InterPro" id="IPR038718">
    <property type="entry name" value="SNF2-like_sf"/>
</dbReference>
<feature type="domain" description="Helicase ATP-binding" evidence="7">
    <location>
        <begin position="614"/>
        <end position="777"/>
    </location>
</feature>
<dbReference type="GO" id="GO:0008270">
    <property type="term" value="F:zinc ion binding"/>
    <property type="evidence" value="ECO:0007669"/>
    <property type="project" value="UniProtKB-KW"/>
</dbReference>
<dbReference type="AlphaFoldDB" id="A0A9D0ZD61"/>
<dbReference type="CDD" id="cd18012">
    <property type="entry name" value="DEXQc_arch_SWI2_SNF2"/>
    <property type="match status" value="1"/>
</dbReference>
<proteinExistence type="predicted"/>
<dbReference type="Pfam" id="PF00176">
    <property type="entry name" value="SNF2-rel_dom"/>
    <property type="match status" value="1"/>
</dbReference>
<evidence type="ECO:0000313" key="10">
    <source>
        <dbReference type="Proteomes" id="UP000886887"/>
    </source>
</evidence>
<evidence type="ECO:0000313" key="9">
    <source>
        <dbReference type="EMBL" id="HIQ72420.1"/>
    </source>
</evidence>
<evidence type="ECO:0000259" key="6">
    <source>
        <dbReference type="PROSITE" id="PS50966"/>
    </source>
</evidence>
<dbReference type="InterPro" id="IPR000330">
    <property type="entry name" value="SNF2_N"/>
</dbReference>
<sequence length="1061" mass="118478">MEQLKRMTPQEEFEAGVAIYRRGAVRPLEERRDDLRYVVDGDPRRTVRVGIGDRLAGKCSCAAFEGTHKPCRHVVAAILLAHGSGLVEEARRRRARSAADELLSALEPALPVDSPVQIEWTLQLLPEPQQGARLRLAMRMGQERLYVVRNIAQMLKAVREKTPLAFGKGFTLQPAWMTFERADELMLRVLDEVEYIQRMAGTAPVRPDETKYMTLPDVHAARLLRILLARPFRLAVGDRLLSLPCVVQGPVQLHFLLQGSGRELQLTADLPARLRALTADCEFVLCDGEALRVPQAQRRVLQVLLDNARQDRAAFRFEAGAEERVISELLPRLSRAGEVELDGALAERIVRRPLQARVYLDREGRAVTARTIFAYGEEEIDPFAAQIEGAQGQETAQSGSRLLLMRDAAGEHRVLECLAGAGFRVRAGRVYLAATEAVYAFLTEGVNTLREGAQVFCSEDFKRMTPRKPHFAGTLHMQGGVLQLSLQESGQPAEELLLILQALRDRKKYFHLKDGTFLDLSGMEDWFELADTVADSTLADMPDSTEGYRSNAVDMAAYRAAYLTSLLDGSSLPVQVDDSVRAVTARMGEAGDPCPEPLRAVLRPYQQRGFAWMQALHRLHMGGILADDMGLGKTLQVIALLLWACRKEPGSPSIVVAPTSLVYNWQAELLRFAPELRVLVAEGGQAARQAQIDRLKAGEADVFVTSYPLIRRDIALLSDVRFRFAVLDEAQHIKNAMSVSAAAVKQLTARTRLALTGTPMENHPGELWSIFDFVLPGYLMSYAQFMHRHGEGQNSESLRQRIRPFLLRRLKGDVLRELPEKMETQLYADMTEEQRNVYQASLLRLRGHVDNLLRTKGMQRGRVEVLAAITELRQICCHPALCLPDYCASSGKIDMLLDILPGALEAGHRALVFSQFTRMLRILQRRLEAAGITCLYLDGETPPKKRMGLVNRFNGGEGQVFLISLKAGGAGLNLTGADTVIHYDPWWNPAAEDQATDRVHRIGQKNKVQVIRLITHASIEEQVVRLGERKRRIFDAMVTAGEQMPTQLSEADIRALFDEAT</sequence>
<keyword evidence="9" id="KW-0547">Nucleotide-binding</keyword>
<evidence type="ECO:0000256" key="4">
    <source>
        <dbReference type="ARBA" id="ARBA00022833"/>
    </source>
</evidence>
<feature type="domain" description="SWIM-type" evidence="6">
    <location>
        <begin position="45"/>
        <end position="82"/>
    </location>
</feature>
<dbReference type="InterPro" id="IPR027417">
    <property type="entry name" value="P-loop_NTPase"/>
</dbReference>
<dbReference type="SMART" id="SM00490">
    <property type="entry name" value="HELICc"/>
    <property type="match status" value="1"/>
</dbReference>
<dbReference type="Gene3D" id="3.40.50.300">
    <property type="entry name" value="P-loop containing nucleotide triphosphate hydrolases"/>
    <property type="match status" value="1"/>
</dbReference>
<dbReference type="Gene3D" id="3.40.50.10810">
    <property type="entry name" value="Tandem AAA-ATPase domain"/>
    <property type="match status" value="1"/>
</dbReference>
<dbReference type="Pfam" id="PF00271">
    <property type="entry name" value="Helicase_C"/>
    <property type="match status" value="1"/>
</dbReference>
<dbReference type="CDD" id="cd18793">
    <property type="entry name" value="SF2_C_SNF"/>
    <property type="match status" value="1"/>
</dbReference>
<reference evidence="9" key="2">
    <citation type="journal article" date="2021" name="PeerJ">
        <title>Extensive microbial diversity within the chicken gut microbiome revealed by metagenomics and culture.</title>
        <authorList>
            <person name="Gilroy R."/>
            <person name="Ravi A."/>
            <person name="Getino M."/>
            <person name="Pursley I."/>
            <person name="Horton D.L."/>
            <person name="Alikhan N.F."/>
            <person name="Baker D."/>
            <person name="Gharbi K."/>
            <person name="Hall N."/>
            <person name="Watson M."/>
            <person name="Adriaenssens E.M."/>
            <person name="Foster-Nyarko E."/>
            <person name="Jarju S."/>
            <person name="Secka A."/>
            <person name="Antonio M."/>
            <person name="Oren A."/>
            <person name="Chaudhuri R.R."/>
            <person name="La Ragione R."/>
            <person name="Hildebrand F."/>
            <person name="Pallen M.J."/>
        </authorList>
    </citation>
    <scope>NUCLEOTIDE SEQUENCE</scope>
    <source>
        <strain evidence="9">ChiSxjej2B14-6234</strain>
    </source>
</reference>
<dbReference type="Pfam" id="PF08455">
    <property type="entry name" value="SNF2_assoc"/>
    <property type="match status" value="1"/>
</dbReference>
<reference evidence="9" key="1">
    <citation type="submission" date="2020-10" db="EMBL/GenBank/DDBJ databases">
        <authorList>
            <person name="Gilroy R."/>
        </authorList>
    </citation>
    <scope>NUCLEOTIDE SEQUENCE</scope>
    <source>
        <strain evidence="9">ChiSxjej2B14-6234</strain>
    </source>
</reference>
<name>A0A9D0ZD61_9FIRM</name>
<dbReference type="InterPro" id="IPR049730">
    <property type="entry name" value="SNF2/RAD54-like_C"/>
</dbReference>
<dbReference type="PROSITE" id="PS51192">
    <property type="entry name" value="HELICASE_ATP_BIND_1"/>
    <property type="match status" value="1"/>
</dbReference>
<feature type="domain" description="Helicase C-terminal" evidence="8">
    <location>
        <begin position="892"/>
        <end position="1052"/>
    </location>
</feature>
<dbReference type="GO" id="GO:0004386">
    <property type="term" value="F:helicase activity"/>
    <property type="evidence" value="ECO:0007669"/>
    <property type="project" value="UniProtKB-KW"/>
</dbReference>